<evidence type="ECO:0000256" key="1">
    <source>
        <dbReference type="SAM" id="Phobius"/>
    </source>
</evidence>
<keyword evidence="1" id="KW-0812">Transmembrane</keyword>
<dbReference type="AlphaFoldDB" id="A0A508TXH8"/>
<protein>
    <submittedName>
        <fullName evidence="2">Uncharacterized protein</fullName>
    </submittedName>
</protein>
<comment type="caution">
    <text evidence="2">The sequence shown here is derived from an EMBL/GenBank/DDBJ whole genome shotgun (WGS) entry which is preliminary data.</text>
</comment>
<evidence type="ECO:0000313" key="3">
    <source>
        <dbReference type="Proteomes" id="UP000328092"/>
    </source>
</evidence>
<gene>
    <name evidence="2" type="ORF">CI1B_76490</name>
</gene>
<dbReference type="RefSeq" id="WP_172628352.1">
    <property type="nucleotide sequence ID" value="NZ_CAADFC020000032.1"/>
</dbReference>
<keyword evidence="1" id="KW-1133">Transmembrane helix</keyword>
<evidence type="ECO:0000313" key="2">
    <source>
        <dbReference type="EMBL" id="VIO79020.1"/>
    </source>
</evidence>
<keyword evidence="3" id="KW-1185">Reference proteome</keyword>
<reference evidence="2" key="1">
    <citation type="submission" date="2019-02" db="EMBL/GenBank/DDBJ databases">
        <authorList>
            <person name="Pothier F.J."/>
        </authorList>
    </citation>
    <scope>NUCLEOTIDE SEQUENCE</scope>
    <source>
        <strain evidence="2">CI-1B</strain>
    </source>
</reference>
<organism evidence="2 3">
    <name type="scientific">Bradyrhizobium ivorense</name>
    <dbReference type="NCBI Taxonomy" id="2511166"/>
    <lineage>
        <taxon>Bacteria</taxon>
        <taxon>Pseudomonadati</taxon>
        <taxon>Pseudomonadota</taxon>
        <taxon>Alphaproteobacteria</taxon>
        <taxon>Hyphomicrobiales</taxon>
        <taxon>Nitrobacteraceae</taxon>
        <taxon>Bradyrhizobium</taxon>
    </lineage>
</organism>
<proteinExistence type="predicted"/>
<dbReference type="EMBL" id="CAADFC020000032">
    <property type="protein sequence ID" value="VIO79020.1"/>
    <property type="molecule type" value="Genomic_DNA"/>
</dbReference>
<accession>A0A508TXH8</accession>
<keyword evidence="1" id="KW-0472">Membrane</keyword>
<sequence>MSPRSARGRLAAPTFRFTPQGPCGPIEPVLPVVLRSLLFLATLALPFVVALFAA</sequence>
<feature type="transmembrane region" description="Helical" evidence="1">
    <location>
        <begin position="32"/>
        <end position="53"/>
    </location>
</feature>
<name>A0A508TXH8_9BRAD</name>
<dbReference type="Proteomes" id="UP000328092">
    <property type="component" value="Unassembled WGS sequence"/>
</dbReference>